<reference evidence="4" key="2">
    <citation type="submission" date="2021-02" db="EMBL/GenBank/DDBJ databases">
        <title>Comparative genomics of Ferrovum myxofaciens strains, predominant extremophile bacteria forming large biofilm stalactites in acid mine ecosystems.</title>
        <authorList>
            <person name="Burkartova K."/>
            <person name="Ridl J."/>
            <person name="Pajer P."/>
            <person name="Falteisek L."/>
        </authorList>
    </citation>
    <scope>NUCLEOTIDE SEQUENCE</scope>
    <source>
        <strain evidence="4">MI1III</strain>
    </source>
</reference>
<gene>
    <name evidence="4" type="primary">tolA</name>
    <name evidence="3" type="ORF">FEMY_12210</name>
    <name evidence="4" type="ORF">JZL65_11010</name>
</gene>
<feature type="region of interest" description="Disordered" evidence="1">
    <location>
        <begin position="57"/>
        <end position="103"/>
    </location>
</feature>
<dbReference type="InterPro" id="IPR014161">
    <property type="entry name" value="Tol-Pal_TolA"/>
</dbReference>
<evidence type="ECO:0000256" key="2">
    <source>
        <dbReference type="SAM" id="Phobius"/>
    </source>
</evidence>
<evidence type="ECO:0000313" key="3">
    <source>
        <dbReference type="EMBL" id="KXW58220.1"/>
    </source>
</evidence>
<dbReference type="EMBL" id="LRRD01000020">
    <property type="protein sequence ID" value="KXW58220.1"/>
    <property type="molecule type" value="Genomic_DNA"/>
</dbReference>
<proteinExistence type="predicted"/>
<keyword evidence="2" id="KW-1133">Transmembrane helix</keyword>
<dbReference type="Proteomes" id="UP000683551">
    <property type="component" value="Chromosome"/>
</dbReference>
<dbReference type="Proteomes" id="UP000075653">
    <property type="component" value="Unassembled WGS sequence"/>
</dbReference>
<accession>A0A859AAH4</accession>
<organism evidence="3 5">
    <name type="scientific">Ferrovum myxofaciens</name>
    <dbReference type="NCBI Taxonomy" id="416213"/>
    <lineage>
        <taxon>Bacteria</taxon>
        <taxon>Pseudomonadati</taxon>
        <taxon>Pseudomonadota</taxon>
        <taxon>Betaproteobacteria</taxon>
        <taxon>Ferrovales</taxon>
        <taxon>Ferrovaceae</taxon>
        <taxon>Ferrovum</taxon>
    </lineage>
</organism>
<dbReference type="GeneID" id="301710286"/>
<dbReference type="SUPFAM" id="SSF74653">
    <property type="entry name" value="TolA/TonB C-terminal domain"/>
    <property type="match status" value="1"/>
</dbReference>
<name>A0A859AAH4_9PROT</name>
<dbReference type="GO" id="GO:0016020">
    <property type="term" value="C:membrane"/>
    <property type="evidence" value="ECO:0007669"/>
    <property type="project" value="InterPro"/>
</dbReference>
<keyword evidence="5" id="KW-1185">Reference proteome</keyword>
<sequence>MPETIDHERGVRLWAWILALLVHALFVAVLVFGVSWQRHPEPAPMMAELWSDIPKPATVTEVTPPQPVTPEPPAQPVPAPVLAPPPVASTPAPRSEPKPVLPATPSAADIALKKKKEKAVQEAKRQADQKQREKMLAEQLRQERQDALKEERNDAKMRADAEVRHRQAEQLAQNARAAQAAAVDRYKLAIINKIRGNTEVPEGVPAGLTLEVDVTILPDGGVLEPVRIVKSSGDPRYDQAVLRGILRSQPLPLPSDVALRQLFRVTHLQLHHEK</sequence>
<dbReference type="Gene3D" id="3.30.1150.10">
    <property type="match status" value="1"/>
</dbReference>
<feature type="region of interest" description="Disordered" evidence="1">
    <location>
        <begin position="115"/>
        <end position="137"/>
    </location>
</feature>
<accession>A0A149VYC8</accession>
<dbReference type="AlphaFoldDB" id="A0A859AAH4"/>
<evidence type="ECO:0000313" key="4">
    <source>
        <dbReference type="EMBL" id="QWY76998.1"/>
    </source>
</evidence>
<feature type="transmembrane region" description="Helical" evidence="2">
    <location>
        <begin position="13"/>
        <end position="36"/>
    </location>
</feature>
<dbReference type="OrthoDB" id="5298892at2"/>
<keyword evidence="2" id="KW-0812">Transmembrane</keyword>
<reference evidence="3 5" key="1">
    <citation type="submission" date="2016-01" db="EMBL/GenBank/DDBJ databases">
        <title>Genome sequence of the acidophilic iron oxidising Ferrovum strain Z-31.</title>
        <authorList>
            <person name="Poehlein A."/>
            <person name="Ullrich S.R."/>
            <person name="Schloemann M."/>
            <person name="Muehling M."/>
            <person name="Daniel R."/>
        </authorList>
    </citation>
    <scope>NUCLEOTIDE SEQUENCE [LARGE SCALE GENOMIC DNA]</scope>
    <source>
        <strain evidence="3 5">Z-31</strain>
    </source>
</reference>
<feature type="compositionally biased region" description="Pro residues" evidence="1">
    <location>
        <begin position="64"/>
        <end position="88"/>
    </location>
</feature>
<dbReference type="PATRIC" id="fig|1789004.3.peg.1242"/>
<dbReference type="NCBIfam" id="TIGR02794">
    <property type="entry name" value="tolA_full"/>
    <property type="match status" value="1"/>
</dbReference>
<dbReference type="EMBL" id="CP071137">
    <property type="protein sequence ID" value="QWY76998.1"/>
    <property type="molecule type" value="Genomic_DNA"/>
</dbReference>
<dbReference type="GO" id="GO:0043213">
    <property type="term" value="P:bacteriocin transport"/>
    <property type="evidence" value="ECO:0007669"/>
    <property type="project" value="InterPro"/>
</dbReference>
<dbReference type="RefSeq" id="WP_035416954.1">
    <property type="nucleotide sequence ID" value="NZ_CP053675.1"/>
</dbReference>
<evidence type="ECO:0000313" key="5">
    <source>
        <dbReference type="Proteomes" id="UP000075653"/>
    </source>
</evidence>
<dbReference type="GO" id="GO:0019534">
    <property type="term" value="F:toxin transmembrane transporter activity"/>
    <property type="evidence" value="ECO:0007669"/>
    <property type="project" value="InterPro"/>
</dbReference>
<evidence type="ECO:0000256" key="1">
    <source>
        <dbReference type="SAM" id="MobiDB-lite"/>
    </source>
</evidence>
<protein>
    <submittedName>
        <fullName evidence="4">Cell envelope integrity protein TolA</fullName>
    </submittedName>
</protein>
<dbReference type="Pfam" id="PF13103">
    <property type="entry name" value="TonB_2"/>
    <property type="match status" value="1"/>
</dbReference>
<feature type="compositionally biased region" description="Basic and acidic residues" evidence="1">
    <location>
        <begin position="118"/>
        <end position="137"/>
    </location>
</feature>
<keyword evidence="2" id="KW-0472">Membrane</keyword>